<gene>
    <name evidence="5" type="ORF">HMPREF9013_0209</name>
</gene>
<dbReference type="Proteomes" id="UP000005017">
    <property type="component" value="Unassembled WGS sequence"/>
</dbReference>
<dbReference type="InterPro" id="IPR000683">
    <property type="entry name" value="Gfo/Idh/MocA-like_OxRdtase_N"/>
</dbReference>
<dbReference type="Pfam" id="PF01408">
    <property type="entry name" value="GFO_IDH_MocA"/>
    <property type="match status" value="1"/>
</dbReference>
<dbReference type="GO" id="GO:0016491">
    <property type="term" value="F:oxidoreductase activity"/>
    <property type="evidence" value="ECO:0007669"/>
    <property type="project" value="UniProtKB-KW"/>
</dbReference>
<dbReference type="eggNOG" id="COG0673">
    <property type="taxonomic scope" value="Bacteria"/>
</dbReference>
<dbReference type="Pfam" id="PF22725">
    <property type="entry name" value="GFO_IDH_MocA_C3"/>
    <property type="match status" value="1"/>
</dbReference>
<evidence type="ECO:0000259" key="3">
    <source>
        <dbReference type="Pfam" id="PF01408"/>
    </source>
</evidence>
<evidence type="ECO:0000313" key="5">
    <source>
        <dbReference type="EMBL" id="EFC06006.1"/>
    </source>
</evidence>
<feature type="domain" description="GFO/IDH/MocA-like oxidoreductase" evidence="4">
    <location>
        <begin position="123"/>
        <end position="239"/>
    </location>
</feature>
<dbReference type="GO" id="GO:0000166">
    <property type="term" value="F:nucleotide binding"/>
    <property type="evidence" value="ECO:0007669"/>
    <property type="project" value="InterPro"/>
</dbReference>
<evidence type="ECO:0000313" key="6">
    <source>
        <dbReference type="Proteomes" id="UP000005017"/>
    </source>
</evidence>
<comment type="similarity">
    <text evidence="1">Belongs to the Gfo/Idh/MocA family.</text>
</comment>
<dbReference type="AlphaFoldDB" id="D2MNI4"/>
<dbReference type="Gene3D" id="3.30.360.10">
    <property type="entry name" value="Dihydrodipicolinate Reductase, domain 2"/>
    <property type="match status" value="1"/>
</dbReference>
<dbReference type="InterPro" id="IPR055170">
    <property type="entry name" value="GFO_IDH_MocA-like_dom"/>
</dbReference>
<dbReference type="OrthoDB" id="9783105at2"/>
<keyword evidence="2" id="KW-0560">Oxidoreductase</keyword>
<evidence type="ECO:0000256" key="2">
    <source>
        <dbReference type="ARBA" id="ARBA00023002"/>
    </source>
</evidence>
<dbReference type="InterPro" id="IPR050984">
    <property type="entry name" value="Gfo/Idh/MocA_domain"/>
</dbReference>
<dbReference type="EMBL" id="ADFR01000003">
    <property type="protein sequence ID" value="EFC06006.1"/>
    <property type="molecule type" value="Genomic_DNA"/>
</dbReference>
<dbReference type="PANTHER" id="PTHR22604">
    <property type="entry name" value="OXIDOREDUCTASES"/>
    <property type="match status" value="1"/>
</dbReference>
<comment type="caution">
    <text evidence="5">The sequence shown here is derived from an EMBL/GenBank/DDBJ whole genome shotgun (WGS) entry which is preliminary data.</text>
</comment>
<accession>D2MNI4</accession>
<dbReference type="Gene3D" id="3.40.50.720">
    <property type="entry name" value="NAD(P)-binding Rossmann-like Domain"/>
    <property type="match status" value="1"/>
</dbReference>
<keyword evidence="6" id="KW-1185">Reference proteome</keyword>
<evidence type="ECO:0000256" key="1">
    <source>
        <dbReference type="ARBA" id="ARBA00010928"/>
    </source>
</evidence>
<proteinExistence type="inferred from homology"/>
<organism evidence="5 6">
    <name type="scientific">Bulleidia extructa W1219</name>
    <dbReference type="NCBI Taxonomy" id="679192"/>
    <lineage>
        <taxon>Bacteria</taxon>
        <taxon>Bacillati</taxon>
        <taxon>Bacillota</taxon>
        <taxon>Erysipelotrichia</taxon>
        <taxon>Erysipelotrichales</taxon>
        <taxon>Erysipelotrichaceae</taxon>
        <taxon>Bulleidia</taxon>
    </lineage>
</organism>
<sequence>MKWGILGSGNVAKRFLASQPKKVSAISGRTKRKSLWLQKEFSIPVVYDSYEELLKSDVEAVYIALPHGLHYKYALEAMDEGKAVLIEKPLALNEWEVQALTLKAKEKNVLLMEAMKTRYFPAYQALKKALEQEVIGTIQSIQLFFYSEVSDSFLKQSYLGDSIQGGVLLDVGCYGVNWLVDVLKSQLHLKEVAVRFRQGIDSHVVAIFEKNEIFFQMEISLEKPLNRLALIQGTKGSIEIPNFHRPSHFVLKKGKEEKILEYLYEGNDLTGEVRAFERAFALGLIEEPSMPWTDSLKMARELDRIRDAFTPDPDASVYRM</sequence>
<evidence type="ECO:0000259" key="4">
    <source>
        <dbReference type="Pfam" id="PF22725"/>
    </source>
</evidence>
<reference evidence="6" key="1">
    <citation type="submission" date="2009-12" db="EMBL/GenBank/DDBJ databases">
        <title>Sequence of Clostridiales genomosp. BVAB3 str. UPII9-5.</title>
        <authorList>
            <person name="Madupu R."/>
            <person name="Durkin A.S."/>
            <person name="Torralba M."/>
            <person name="Methe B."/>
            <person name="Sutton G.G."/>
            <person name="Strausberg R.L."/>
            <person name="Nelson K.E."/>
        </authorList>
    </citation>
    <scope>NUCLEOTIDE SEQUENCE [LARGE SCALE GENOMIC DNA]</scope>
    <source>
        <strain evidence="6">W1219</strain>
    </source>
</reference>
<name>D2MNI4_9FIRM</name>
<dbReference type="PANTHER" id="PTHR22604:SF105">
    <property type="entry name" value="TRANS-1,2-DIHYDROBENZENE-1,2-DIOL DEHYDROGENASE"/>
    <property type="match status" value="1"/>
</dbReference>
<dbReference type="STRING" id="679192.HMPREF9013_0209"/>
<dbReference type="SUPFAM" id="SSF55347">
    <property type="entry name" value="Glyceraldehyde-3-phosphate dehydrogenase-like, C-terminal domain"/>
    <property type="match status" value="1"/>
</dbReference>
<dbReference type="RefSeq" id="WP_006626955.1">
    <property type="nucleotide sequence ID" value="NZ_ADFR01000003.1"/>
</dbReference>
<protein>
    <submittedName>
        <fullName evidence="5">Oxidoreductase, NAD-binding domain protein</fullName>
    </submittedName>
</protein>
<dbReference type="SUPFAM" id="SSF51735">
    <property type="entry name" value="NAD(P)-binding Rossmann-fold domains"/>
    <property type="match status" value="1"/>
</dbReference>
<dbReference type="InterPro" id="IPR036291">
    <property type="entry name" value="NAD(P)-bd_dom_sf"/>
</dbReference>
<feature type="domain" description="Gfo/Idh/MocA-like oxidoreductase N-terminal" evidence="3">
    <location>
        <begin position="2"/>
        <end position="113"/>
    </location>
</feature>